<evidence type="ECO:0000256" key="2">
    <source>
        <dbReference type="ARBA" id="ARBA00023002"/>
    </source>
</evidence>
<name>A0A1A1XZN7_9MYCO</name>
<dbReference type="InterPro" id="IPR036291">
    <property type="entry name" value="NAD(P)-bd_dom_sf"/>
</dbReference>
<dbReference type="Pfam" id="PF13561">
    <property type="entry name" value="adh_short_C2"/>
    <property type="match status" value="1"/>
</dbReference>
<dbReference type="PRINTS" id="PR00081">
    <property type="entry name" value="GDHRDH"/>
</dbReference>
<dbReference type="PROSITE" id="PS00061">
    <property type="entry name" value="ADH_SHORT"/>
    <property type="match status" value="1"/>
</dbReference>
<reference evidence="4 5" key="1">
    <citation type="submission" date="2016-06" db="EMBL/GenBank/DDBJ databases">
        <authorList>
            <person name="Kjaerup R.B."/>
            <person name="Dalgaard T.S."/>
            <person name="Juul-Madsen H.R."/>
        </authorList>
    </citation>
    <scope>NUCLEOTIDE SEQUENCE [LARGE SCALE GENOMIC DNA]</scope>
    <source>
        <strain evidence="4 5">ACS1953</strain>
    </source>
</reference>
<dbReference type="AlphaFoldDB" id="A0A1A1XZN7"/>
<evidence type="ECO:0000313" key="5">
    <source>
        <dbReference type="Proteomes" id="UP000093779"/>
    </source>
</evidence>
<dbReference type="GO" id="GO:0016491">
    <property type="term" value="F:oxidoreductase activity"/>
    <property type="evidence" value="ECO:0007669"/>
    <property type="project" value="UniProtKB-KW"/>
</dbReference>
<dbReference type="InterPro" id="IPR002347">
    <property type="entry name" value="SDR_fam"/>
</dbReference>
<sequence>MNNPLDLTGKVALVTGAARGQGRSHAIALAEQGADILALDICAQIDTVPYPMASPEDLEHTAKLVADTGRRIITERVDVRDLAALEAFVRQGLTVLGRLDIVVANAGTVNDIAPMWELTEEQFRDQLDVNLTGVWKTIKATVPHLLEQGQGGSVILISSISGLVAELNVGHYSASKHGVNGLMRTLAGELAPHWIRVNSVNPTNVDTPMIDNDAYNTLFSGGKPGATQQDSIPALKAMNALPIPFVEPIDISHAVLYLASDASRYVTGTTLVVDGGAMGPFKIPNN</sequence>
<evidence type="ECO:0000313" key="4">
    <source>
        <dbReference type="EMBL" id="OBF24539.1"/>
    </source>
</evidence>
<dbReference type="EMBL" id="LZHX01000034">
    <property type="protein sequence ID" value="OBF24539.1"/>
    <property type="molecule type" value="Genomic_DNA"/>
</dbReference>
<dbReference type="InterPro" id="IPR023985">
    <property type="entry name" value="SDR_subfam_1"/>
</dbReference>
<dbReference type="PANTHER" id="PTHR24321:SF8">
    <property type="entry name" value="ESTRADIOL 17-BETA-DEHYDROGENASE 8-RELATED"/>
    <property type="match status" value="1"/>
</dbReference>
<dbReference type="InterPro" id="IPR020904">
    <property type="entry name" value="Sc_DH/Rdtase_CS"/>
</dbReference>
<organism evidence="4 5">
    <name type="scientific">Mycolicibacterium conceptionense</name>
    <dbReference type="NCBI Taxonomy" id="451644"/>
    <lineage>
        <taxon>Bacteria</taxon>
        <taxon>Bacillati</taxon>
        <taxon>Actinomycetota</taxon>
        <taxon>Actinomycetes</taxon>
        <taxon>Mycobacteriales</taxon>
        <taxon>Mycobacteriaceae</taxon>
        <taxon>Mycolicibacterium</taxon>
    </lineage>
</organism>
<comment type="caution">
    <text evidence="4">The sequence shown here is derived from an EMBL/GenBank/DDBJ whole genome shotgun (WGS) entry which is preliminary data.</text>
</comment>
<dbReference type="NCBIfam" id="TIGR03971">
    <property type="entry name" value="SDR_subfam_1"/>
    <property type="match status" value="1"/>
</dbReference>
<dbReference type="FunFam" id="3.40.50.720:FF:000084">
    <property type="entry name" value="Short-chain dehydrogenase reductase"/>
    <property type="match status" value="1"/>
</dbReference>
<dbReference type="PRINTS" id="PR00080">
    <property type="entry name" value="SDRFAMILY"/>
</dbReference>
<dbReference type="CDD" id="cd05233">
    <property type="entry name" value="SDR_c"/>
    <property type="match status" value="1"/>
</dbReference>
<dbReference type="PANTHER" id="PTHR24321">
    <property type="entry name" value="DEHYDROGENASES, SHORT CHAIN"/>
    <property type="match status" value="1"/>
</dbReference>
<keyword evidence="2" id="KW-0560">Oxidoreductase</keyword>
<dbReference type="RefSeq" id="WP_064895448.1">
    <property type="nucleotide sequence ID" value="NZ_JAYXBT010000022.1"/>
</dbReference>
<keyword evidence="3" id="KW-0520">NAD</keyword>
<gene>
    <name evidence="4" type="ORF">A5726_09390</name>
</gene>
<proteinExistence type="inferred from homology"/>
<dbReference type="Proteomes" id="UP000093779">
    <property type="component" value="Unassembled WGS sequence"/>
</dbReference>
<comment type="similarity">
    <text evidence="1">Belongs to the short-chain dehydrogenases/reductases (SDR) family.</text>
</comment>
<dbReference type="SUPFAM" id="SSF51735">
    <property type="entry name" value="NAD(P)-binding Rossmann-fold domains"/>
    <property type="match status" value="1"/>
</dbReference>
<evidence type="ECO:0000256" key="3">
    <source>
        <dbReference type="ARBA" id="ARBA00023027"/>
    </source>
</evidence>
<dbReference type="NCBIfam" id="NF009467">
    <property type="entry name" value="PRK12826.1-3"/>
    <property type="match status" value="1"/>
</dbReference>
<protein>
    <submittedName>
        <fullName evidence="4">3-ketoacyl-ACP reductase</fullName>
    </submittedName>
</protein>
<dbReference type="Gene3D" id="3.40.50.720">
    <property type="entry name" value="NAD(P)-binding Rossmann-like Domain"/>
    <property type="match status" value="1"/>
</dbReference>
<evidence type="ECO:0000256" key="1">
    <source>
        <dbReference type="ARBA" id="ARBA00006484"/>
    </source>
</evidence>
<accession>A0A1A1XZN7</accession>